<dbReference type="Proteomes" id="UP000000437">
    <property type="component" value="Chromosome 20"/>
</dbReference>
<sequence>MSLYGSQRGLNMMGRRSGSRSEINAGATYQYARSEVMQPPRGNNGFTQEMENFNRTSPRGFVNLVQVPAMSPLQQRISFLQAQCQDYLERAASIFKSGGDNGAMTDAHNSLLSAGDIIDELKMFAMELNQQNLPSESLMRSVTLFSDQFRDLSMALNAPPPAPLQQTQRFSSRSMRRSVSREEPNRFYTDAMSWITQQRRLIETSAWGDDLTAVEQQISNHSSFHNSIQNSMEMNRARTELMRGKDADMNKSLLNKLEQEWDGLQNSSHQRSVQLQDLRNIIGEISDQIMWVNDREEEELVFDWGDKRIDNYIPQKQESFSKLMSELEQKEIQLNVLKAKVDSLLKNKHPASDKIQAYMETLQTQWSWLLQITRCIGVHLKENARYSQFFKETGEMNSKLKLEHDNIRQSFSCDKSTALHKLLELQQGLERERERLTEQREMVQQLVLKSKSIVRLKPRNPEEKITGPPVVVQALCDFRQDEKTIRKGDEGILKDNSERTTWQVTGPGGMDMQVPSVCLLVPPPNPLAISLASKNSQYYEAILSVWNQLYINVKSMISWQYCLLDIGRINSLTMSMLSKMGPDESNNILRSLEMHFQEFKRHSQGSELFGAEDQKLIENQFAGAQQHFDKLVVDLPTYAARGEGSEYSAAVSVKMLNELNALRLKLDGAESSLISFLYIALGDDGLEECGQHISSTQAFQKNIQGLRGEFVSLRDGIQAELKDAGNSDKGRYLSGQLDIMNQRLLNLDNYFTTHLQRLDSVKSLLKDMMKAEDVVKVYEARLTEKETASSDPEEVQRYQKVLLSMRSDLEQKQDLLNSLVVDLNQMQKVNDQRDQGRYQCIINLTQYADHVHQLSDRWKRIHVQINNRLVDLDSYLPQLKRYMQSSSQLSGWIDETQKQIDSQHSVKMEDSAAYTQLLNQQKALNSDIKAKRELMETVHKDGETCISAIKNYELELATYSAGLETLLNIPIKRTVLQSPSSSIAEEVSSLNAHYLELLTRSSDYYKLLLASQKNMEELKIRNTRIELLEEELEQLRDAIKDQTANNASLQDALLQYQQELNNSQSHLLSLEEVKRTETMKCMATQESLDSSKDRLEELTEEVRRLKLQLEDMERKKKIVEERYTFLQEEHDETMRKKLKELEQASWAKMELEKTVSERNRELERLRKELEDEARRIKEAQTELAKTSSVIQTSQSQCSSLSQERDDLLKKITTMEQEIVRLKRLEDELARIKLSLESELRFKSQLQEENNKIKKDFTQWKTKCASHEEQLRQHASERSGLESQFSSVRTELERLRTQLREAEERYRLLLQNFEQERTEMQALRDSKQELLRLQQKPDGATKYTQTDQTDPSSLVFEGVRKNITAQQLQDCGVIDKVIFEQLMTGKRTVQDVSVDIRLNLKGTGAIAGLAAGPKGKMTFTEAKKQNLISDKSGNMLLEAQAATGYIIDPQANTKMTVEEACLNGVVDEADKKQLLIAEAACVGFRDPKTAKLLPVSQAMKKGIIDRETTLRLLQAQEAAGGILDPILSVYLPKDTAMDRDLVDEDLYQALNAKPDCYIDPDTDLRASYVTLKKQCKADLNTGLLLLPAPEKPITVQGLRSEVNVSDLVDAKLLEPSDMNHLREGKITSQEIEHRLRAYLRGSTCIAGIYDEAGECTLPIYQAMKNGLLRPGTTLELLEAQAASGFVIDPINNEYYTVEEACQKGLVGVEFKDKLLSAEKAVTGYKEPGTNKLISLFEAIERGLIEKGHGIRLLEAQIASGGIIDPKHSHRIDVDVAYQRGYFDQGMNQILKDEGDDTKGFFDPNTEDNLTYLELKSRCTIDKKTGLVLLPIHDKKKAQQKNSTRKRRVLIVDPDSNKEMTVREAYEKKLIDYETFLELSQQECEWEETTITAPDGSTSTAIMDMQTGIQYNLKELLAQGVIDQDVFNKYRSGGISVTELAGMITKKTKMLTNPVSSSSSSSLSSSSSSFTSQTTTKSQIVKTETIKSIESTSEYLQQDQSSANSSKHISSMSVKLSPLVESIEEQNPVGAIFDTEKLEKITVCDALKRGMIDSITAQRLLEAQACTGGIVSPDNGRRMSIQEATRVGVLDDEMANRIKPAQKAYIGFEDVKTKRKMSAAEAVKEKWLPYEAGQRFLEFQYLTGGLFDPELGCRRSLEEALQMGWLDMRAAQRLQDTRHHPKTLTCPKTKLRISYKEAMEACMNEENTGVRMLPAATVSSRGISSPYNLSNPGSASGSRSGSRRGSVDYSLSPSSSSRYSSFSYSRTSFSSRSLS</sequence>
<name>A0AC58I228_DANRE</name>
<accession>A0AC58I228</accession>
<keyword evidence="1" id="KW-1185">Reference proteome</keyword>
<proteinExistence type="predicted"/>
<reference evidence="2" key="1">
    <citation type="submission" date="2025-08" db="UniProtKB">
        <authorList>
            <consortium name="RefSeq"/>
        </authorList>
    </citation>
    <scope>IDENTIFICATION</scope>
    <source>
        <strain evidence="2">Tuebingen</strain>
        <tissue evidence="2">Fibroblasts and whole tissue</tissue>
    </source>
</reference>
<dbReference type="RefSeq" id="XP_073788288.1">
    <property type="nucleotide sequence ID" value="XM_073932187.1"/>
</dbReference>
<gene>
    <name evidence="2" type="primary">dspb</name>
    <name evidence="2" type="synonym">fi04e12</name>
    <name evidence="2" type="synonym">wu:fb77d08</name>
    <name evidence="2" type="synonym">wu:fi04e12</name>
</gene>
<organism evidence="1 2">
    <name type="scientific">Danio rerio</name>
    <name type="common">Zebrafish</name>
    <name type="synonym">Brachydanio rerio</name>
    <dbReference type="NCBI Taxonomy" id="7955"/>
    <lineage>
        <taxon>Eukaryota</taxon>
        <taxon>Metazoa</taxon>
        <taxon>Chordata</taxon>
        <taxon>Craniata</taxon>
        <taxon>Vertebrata</taxon>
        <taxon>Euteleostomi</taxon>
        <taxon>Actinopterygii</taxon>
        <taxon>Neopterygii</taxon>
        <taxon>Teleostei</taxon>
        <taxon>Ostariophysi</taxon>
        <taxon>Cypriniformes</taxon>
        <taxon>Danionidae</taxon>
        <taxon>Danioninae</taxon>
        <taxon>Danio</taxon>
    </lineage>
</organism>
<evidence type="ECO:0000313" key="2">
    <source>
        <dbReference type="RefSeq" id="XP_073788288.1"/>
    </source>
</evidence>
<evidence type="ECO:0000313" key="1">
    <source>
        <dbReference type="Proteomes" id="UP000000437"/>
    </source>
</evidence>
<protein>
    <submittedName>
        <fullName evidence="2">Desmoplakin-B isoform X2</fullName>
    </submittedName>
</protein>